<protein>
    <recommendedName>
        <fullName evidence="8">Energy-coupling factor transporter transmembrane protein EcfT</fullName>
    </recommendedName>
</protein>
<evidence type="ECO:0008006" key="8">
    <source>
        <dbReference type="Google" id="ProtNLM"/>
    </source>
</evidence>
<dbReference type="EMBL" id="BART01028141">
    <property type="protein sequence ID" value="GAH01579.1"/>
    <property type="molecule type" value="Genomic_DNA"/>
</dbReference>
<evidence type="ECO:0000313" key="7">
    <source>
        <dbReference type="EMBL" id="GAH01579.1"/>
    </source>
</evidence>
<sequence length="213" mass="24546">ALILRLKILDIISRLKLVIPIVFLLTIFIPLYVGDIILYQFNIGIRITVFKEGFILASLIFFRVFGALFVFMSFFSTLTYSEFIDALTKLRIPSIFVGSLIIMLHYIPILAKSNAKILEAQEMRGKNISTYFQKLKTHAFVMGKSIVTNMERSEKLYESLKMRGFSGKITFTQKKFSLIDIGFFTFFIVLLVFLIFILDLQSIYQGVTTIFLP</sequence>
<evidence type="ECO:0000256" key="2">
    <source>
        <dbReference type="ARBA" id="ARBA00022475"/>
    </source>
</evidence>
<dbReference type="PANTHER" id="PTHR34857">
    <property type="entry name" value="SLL0384 PROTEIN"/>
    <property type="match status" value="1"/>
</dbReference>
<keyword evidence="4 6" id="KW-1133">Transmembrane helix</keyword>
<evidence type="ECO:0000256" key="1">
    <source>
        <dbReference type="ARBA" id="ARBA00004141"/>
    </source>
</evidence>
<dbReference type="PANTHER" id="PTHR34857:SF2">
    <property type="entry name" value="SLL0384 PROTEIN"/>
    <property type="match status" value="1"/>
</dbReference>
<dbReference type="GO" id="GO:0005886">
    <property type="term" value="C:plasma membrane"/>
    <property type="evidence" value="ECO:0007669"/>
    <property type="project" value="UniProtKB-ARBA"/>
</dbReference>
<dbReference type="InterPro" id="IPR051611">
    <property type="entry name" value="ECF_transporter_component"/>
</dbReference>
<keyword evidence="2" id="KW-1003">Cell membrane</keyword>
<organism evidence="7">
    <name type="scientific">marine sediment metagenome</name>
    <dbReference type="NCBI Taxonomy" id="412755"/>
    <lineage>
        <taxon>unclassified sequences</taxon>
        <taxon>metagenomes</taxon>
        <taxon>ecological metagenomes</taxon>
    </lineage>
</organism>
<feature type="transmembrane region" description="Helical" evidence="6">
    <location>
        <begin position="53"/>
        <end position="78"/>
    </location>
</feature>
<dbReference type="InterPro" id="IPR003339">
    <property type="entry name" value="ABC/ECF_trnsptr_transmembrane"/>
</dbReference>
<reference evidence="7" key="1">
    <citation type="journal article" date="2014" name="Front. Microbiol.">
        <title>High frequency of phylogenetically diverse reductive dehalogenase-homologous genes in deep subseafloor sedimentary metagenomes.</title>
        <authorList>
            <person name="Kawai M."/>
            <person name="Futagami T."/>
            <person name="Toyoda A."/>
            <person name="Takaki Y."/>
            <person name="Nishi S."/>
            <person name="Hori S."/>
            <person name="Arai W."/>
            <person name="Tsubouchi T."/>
            <person name="Morono Y."/>
            <person name="Uchiyama I."/>
            <person name="Ito T."/>
            <person name="Fujiyama A."/>
            <person name="Inagaki F."/>
            <person name="Takami H."/>
        </authorList>
    </citation>
    <scope>NUCLEOTIDE SEQUENCE</scope>
    <source>
        <strain evidence="7">Expedition CK06-06</strain>
    </source>
</reference>
<feature type="transmembrane region" description="Helical" evidence="6">
    <location>
        <begin position="90"/>
        <end position="111"/>
    </location>
</feature>
<dbReference type="Pfam" id="PF02361">
    <property type="entry name" value="CbiQ"/>
    <property type="match status" value="1"/>
</dbReference>
<feature type="non-terminal residue" evidence="7">
    <location>
        <position position="1"/>
    </location>
</feature>
<evidence type="ECO:0000256" key="3">
    <source>
        <dbReference type="ARBA" id="ARBA00022692"/>
    </source>
</evidence>
<feature type="transmembrane region" description="Helical" evidence="6">
    <location>
        <begin position="17"/>
        <end position="41"/>
    </location>
</feature>
<evidence type="ECO:0000256" key="4">
    <source>
        <dbReference type="ARBA" id="ARBA00022989"/>
    </source>
</evidence>
<dbReference type="CDD" id="cd16914">
    <property type="entry name" value="EcfT"/>
    <property type="match status" value="1"/>
</dbReference>
<evidence type="ECO:0000256" key="6">
    <source>
        <dbReference type="SAM" id="Phobius"/>
    </source>
</evidence>
<comment type="caution">
    <text evidence="7">The sequence shown here is derived from an EMBL/GenBank/DDBJ whole genome shotgun (WGS) entry which is preliminary data.</text>
</comment>
<accession>X1D945</accession>
<dbReference type="AlphaFoldDB" id="X1D945"/>
<gene>
    <name evidence="7" type="ORF">S01H4_49696</name>
</gene>
<proteinExistence type="predicted"/>
<name>X1D945_9ZZZZ</name>
<feature type="transmembrane region" description="Helical" evidence="6">
    <location>
        <begin position="178"/>
        <end position="198"/>
    </location>
</feature>
<keyword evidence="3 6" id="KW-0812">Transmembrane</keyword>
<comment type="subcellular location">
    <subcellularLocation>
        <location evidence="1">Membrane</location>
        <topology evidence="1">Multi-pass membrane protein</topology>
    </subcellularLocation>
</comment>
<keyword evidence="5 6" id="KW-0472">Membrane</keyword>
<evidence type="ECO:0000256" key="5">
    <source>
        <dbReference type="ARBA" id="ARBA00023136"/>
    </source>
</evidence>